<dbReference type="AlphaFoldDB" id="A0A7W5ZNF7"/>
<accession>A0A7W5ZNF7</accession>
<evidence type="ECO:0008006" key="3">
    <source>
        <dbReference type="Google" id="ProtNLM"/>
    </source>
</evidence>
<sequence>MEALSNVSRVVLIVLFYFLLLPNELISQVKYRKTFNYLRGKISNPEQFLQKSKFALRDSIMGNPALKNLPFKKKIELAHRYQPTLGGVTPCNQSFPSSNSGSTTIRVIRAGQSFYENSEQVVGTVVNGNFACTSRRVTVDAQFNEQALFLPDNDLIYPGAIINGTSVPNGSLSVYSLPPNVRRMPYQISALIASGSHSTLQTVDTLYNRAEVIRKVNNLVRNAIVPQTFSLEFIKGSNREEFTAKLGSRTTAHLGPELMSLLAGVPLAVDVEQETRLDAQNNRQTSYMLIKVLRTYFDISADPRNDDPRNFFNNPNNIDCNAMYVASVTYGSMAYILVKTTRTDARIEALFSRYAGANFEDSNVRTSFTAELNAVYNTNETTITGTVIGGPANTVNIGTGNALANYITNLPEWSINTGLGTPLAYTLRFLTDDTFATLAINTSFNVQNCTRIAENYELKLTSIECEEQEDFFGNDDIFGTIRVRRSGGSRITPSNWHKFWKQSRNNPVSFNSGSSITTNGSRTYKVPLNSPNPSVSIETRLKEKDTDPDDILSNDSDINLRTTQATMIPLSVGGARYYLHFKVRPIPQ</sequence>
<dbReference type="GO" id="GO:0015485">
    <property type="term" value="F:cholesterol binding"/>
    <property type="evidence" value="ECO:0007669"/>
    <property type="project" value="InterPro"/>
</dbReference>
<comment type="caution">
    <text evidence="1">The sequence shown here is derived from an EMBL/GenBank/DDBJ whole genome shotgun (WGS) entry which is preliminary data.</text>
</comment>
<dbReference type="Pfam" id="PF01289">
    <property type="entry name" value="Thiol_cytolysin"/>
    <property type="match status" value="1"/>
</dbReference>
<evidence type="ECO:0000313" key="2">
    <source>
        <dbReference type="Proteomes" id="UP000541352"/>
    </source>
</evidence>
<proteinExistence type="predicted"/>
<dbReference type="InterPro" id="IPR036363">
    <property type="entry name" value="Thiol_cytolysin_ab_sf"/>
</dbReference>
<evidence type="ECO:0000313" key="1">
    <source>
        <dbReference type="EMBL" id="MBB3840558.1"/>
    </source>
</evidence>
<organism evidence="1 2">
    <name type="scientific">Runella defluvii</name>
    <dbReference type="NCBI Taxonomy" id="370973"/>
    <lineage>
        <taxon>Bacteria</taxon>
        <taxon>Pseudomonadati</taxon>
        <taxon>Bacteroidota</taxon>
        <taxon>Cytophagia</taxon>
        <taxon>Cytophagales</taxon>
        <taxon>Spirosomataceae</taxon>
        <taxon>Runella</taxon>
    </lineage>
</organism>
<dbReference type="InterPro" id="IPR001869">
    <property type="entry name" value="Thiol_cytolysin"/>
</dbReference>
<dbReference type="InterPro" id="IPR036359">
    <property type="entry name" value="Thiol_cytolysin_sf"/>
</dbReference>
<keyword evidence="2" id="KW-1185">Reference proteome</keyword>
<dbReference type="RefSeq" id="WP_183977589.1">
    <property type="nucleotide sequence ID" value="NZ_JACIBY010000011.1"/>
</dbReference>
<name>A0A7W5ZNF7_9BACT</name>
<protein>
    <recommendedName>
        <fullName evidence="3">Thiol-activated cytolysin</fullName>
    </recommendedName>
</protein>
<gene>
    <name evidence="1" type="ORF">FHS57_004578</name>
</gene>
<dbReference type="Proteomes" id="UP000541352">
    <property type="component" value="Unassembled WGS sequence"/>
</dbReference>
<dbReference type="Gene3D" id="3.90.840.10">
    <property type="entry name" value="Thiol-activated cytolysin superfamily/Thiol-activated cytolysin, alpha-beta domain"/>
    <property type="match status" value="1"/>
</dbReference>
<dbReference type="Gene3D" id="3.40.30.40">
    <property type="entry name" value="Perfringolysin"/>
    <property type="match status" value="1"/>
</dbReference>
<dbReference type="SUPFAM" id="SSF56978">
    <property type="entry name" value="Perfringolysin"/>
    <property type="match status" value="1"/>
</dbReference>
<reference evidence="1 2" key="1">
    <citation type="submission" date="2020-08" db="EMBL/GenBank/DDBJ databases">
        <title>Genomic Encyclopedia of Type Strains, Phase IV (KMG-IV): sequencing the most valuable type-strain genomes for metagenomic binning, comparative biology and taxonomic classification.</title>
        <authorList>
            <person name="Goeker M."/>
        </authorList>
    </citation>
    <scope>NUCLEOTIDE SEQUENCE [LARGE SCALE GENOMIC DNA]</scope>
    <source>
        <strain evidence="1 2">DSM 17976</strain>
    </source>
</reference>
<dbReference type="EMBL" id="JACIBY010000011">
    <property type="protein sequence ID" value="MBB3840558.1"/>
    <property type="molecule type" value="Genomic_DNA"/>
</dbReference>